<dbReference type="AlphaFoldDB" id="A0A4R6JLJ7"/>
<organism evidence="1 2">
    <name type="scientific">Paractinoplanes brasiliensis</name>
    <dbReference type="NCBI Taxonomy" id="52695"/>
    <lineage>
        <taxon>Bacteria</taxon>
        <taxon>Bacillati</taxon>
        <taxon>Actinomycetota</taxon>
        <taxon>Actinomycetes</taxon>
        <taxon>Micromonosporales</taxon>
        <taxon>Micromonosporaceae</taxon>
        <taxon>Paractinoplanes</taxon>
    </lineage>
</organism>
<sequence>MTAVSYAPAPRTVSGRTLADVLREDGPLPVARVRAIGLRLLDALVASHHGNLHPGTVLLHDDGRVALLGPAAGGPAAGDLISLGATLFAASGGRPGPLRPVIEDLLTADNPELAGPARAALAAAGH</sequence>
<reference evidence="1 2" key="1">
    <citation type="submission" date="2019-03" db="EMBL/GenBank/DDBJ databases">
        <title>Sequencing the genomes of 1000 actinobacteria strains.</title>
        <authorList>
            <person name="Klenk H.-P."/>
        </authorList>
    </citation>
    <scope>NUCLEOTIDE SEQUENCE [LARGE SCALE GENOMIC DNA]</scope>
    <source>
        <strain evidence="1 2">DSM 43805</strain>
    </source>
</reference>
<proteinExistence type="predicted"/>
<dbReference type="Gene3D" id="1.10.510.10">
    <property type="entry name" value="Transferase(Phosphotransferase) domain 1"/>
    <property type="match status" value="1"/>
</dbReference>
<dbReference type="RefSeq" id="WP_133871855.1">
    <property type="nucleotide sequence ID" value="NZ_BOMD01000109.1"/>
</dbReference>
<name>A0A4R6JLJ7_9ACTN</name>
<dbReference type="InterPro" id="IPR011009">
    <property type="entry name" value="Kinase-like_dom_sf"/>
</dbReference>
<accession>A0A4R6JLJ7</accession>
<evidence type="ECO:0000313" key="2">
    <source>
        <dbReference type="Proteomes" id="UP000294901"/>
    </source>
</evidence>
<evidence type="ECO:0000313" key="1">
    <source>
        <dbReference type="EMBL" id="TDO37194.1"/>
    </source>
</evidence>
<dbReference type="EMBL" id="SNWR01000001">
    <property type="protein sequence ID" value="TDO37194.1"/>
    <property type="molecule type" value="Genomic_DNA"/>
</dbReference>
<dbReference type="Proteomes" id="UP000294901">
    <property type="component" value="Unassembled WGS sequence"/>
</dbReference>
<keyword evidence="2" id="KW-1185">Reference proteome</keyword>
<dbReference type="OrthoDB" id="9762169at2"/>
<comment type="caution">
    <text evidence="1">The sequence shown here is derived from an EMBL/GenBank/DDBJ whole genome shotgun (WGS) entry which is preliminary data.</text>
</comment>
<dbReference type="SUPFAM" id="SSF56112">
    <property type="entry name" value="Protein kinase-like (PK-like)"/>
    <property type="match status" value="1"/>
</dbReference>
<protein>
    <recommendedName>
        <fullName evidence="3">Protein kinase domain-containing protein</fullName>
    </recommendedName>
</protein>
<evidence type="ECO:0008006" key="3">
    <source>
        <dbReference type="Google" id="ProtNLM"/>
    </source>
</evidence>
<gene>
    <name evidence="1" type="ORF">C8E87_0801</name>
</gene>